<sequence length="809" mass="92182">MQMGYYIPILVICSYLIALFTAYNVVSVNRLLDDKSSLYRNGWILVKAIVMSVGIGAMQYVGLMGYLNHTNFSYTPFFAWFALGLLFLGCYLAFLLMSRKKTTKNDLFIAGLLLTGGLLGVHYMGMRAIVSNGISYHPLFLMGSVLLSFISGMYTIWIVITQNKLLTGQLRIIQDAKKAIVLALLLSAVFYFGLVELQFETDYFLQPEMGLEATYLVVTISLFTILLQLSFLGVSAVSFAFDTNRREISKLKDMSYSLLKSNPDPVLLINAAGEILSLNDAAQLLFSTELEQGITRIEEVMEPQQYCRSVSYFTEAIKERKNVQFETKVTTNDGTVKEFKIQIVPIIIEELKITEIFLVGADITKENQVEKMIRSLAYHDGLTKLPNRYFMKEYIEDCLNELRQRYAFQKKTILSIYYIDMTELKKINDRYGHNIGDLYLTKVAQRIQRYIGKEYFLARVGGDEFVLTFIEEYAGETEDVGENLLKVFGKAMVIEKIRLFPAASIGLVKAYEDGSEFEELLTKVDIAMYSAKQQVRETGKTLIISYSQYEKQLQNEYQKELELMKGIEKKEFLLHYQPKVHADTEELYGVEALIRWQVPWEDDLRYPDQFIPLAEQTGHIIQLSEQIIEMACHQIKVWLNLGFTIPVSLNLSANDFHGDALVCLVAKQLAKHQIPPNLLELEITETVLMADLAESQKNLKQLHKMGVQLSIDDFGTGYSSLRYVIDFPIQSLKIDRSFTEALNLDAKVTAVTETIIQLADKLHLQVIVEGVETKEQLATLKTMGNFIIQGYYFSKPVSAKDVTDKWLKG</sequence>
<evidence type="ECO:0000259" key="2">
    <source>
        <dbReference type="PROSITE" id="PS50113"/>
    </source>
</evidence>
<evidence type="ECO:0000313" key="7">
    <source>
        <dbReference type="Proteomes" id="UP001290462"/>
    </source>
</evidence>
<organism evidence="6 7">
    <name type="scientific">Carnobacterium maltaromaticum</name>
    <name type="common">Carnobacterium piscicola</name>
    <dbReference type="NCBI Taxonomy" id="2751"/>
    <lineage>
        <taxon>Bacteria</taxon>
        <taxon>Bacillati</taxon>
        <taxon>Bacillota</taxon>
        <taxon>Bacilli</taxon>
        <taxon>Lactobacillales</taxon>
        <taxon>Carnobacteriaceae</taxon>
        <taxon>Carnobacterium</taxon>
    </lineage>
</organism>
<evidence type="ECO:0000259" key="5">
    <source>
        <dbReference type="PROSITE" id="PS50924"/>
    </source>
</evidence>
<dbReference type="InterPro" id="IPR005330">
    <property type="entry name" value="MHYT_dom"/>
</dbReference>
<dbReference type="Pfam" id="PF00990">
    <property type="entry name" value="GGDEF"/>
    <property type="match status" value="1"/>
</dbReference>
<name>A0AAW9KAH5_CARML</name>
<dbReference type="InterPro" id="IPR035965">
    <property type="entry name" value="PAS-like_dom_sf"/>
</dbReference>
<dbReference type="Gene3D" id="3.20.20.450">
    <property type="entry name" value="EAL domain"/>
    <property type="match status" value="1"/>
</dbReference>
<feature type="transmembrane region" description="Helical" evidence="1">
    <location>
        <begin position="179"/>
        <end position="195"/>
    </location>
</feature>
<dbReference type="InterPro" id="IPR043128">
    <property type="entry name" value="Rev_trsase/Diguanyl_cyclase"/>
</dbReference>
<dbReference type="InterPro" id="IPR029787">
    <property type="entry name" value="Nucleotide_cyclase"/>
</dbReference>
<dbReference type="SMART" id="SM00267">
    <property type="entry name" value="GGDEF"/>
    <property type="match status" value="1"/>
</dbReference>
<reference evidence="6" key="1">
    <citation type="submission" date="2023-08" db="EMBL/GenBank/DDBJ databases">
        <title>Genomic characterization of piscicolin 126 produced by Carnobacterium maltaromaticum CM22 strain isolated from salmon (Salmo salar).</title>
        <authorList>
            <person name="Gonzalez-Gragera E."/>
            <person name="Garcia-Lopez J.D."/>
            <person name="Teso-Perez C."/>
            <person name="Gimenez-Hernandez I."/>
            <person name="Peralta-Sanchez J.M."/>
            <person name="Valdivia E."/>
            <person name="Montalban-Lopez M."/>
            <person name="Martin-Platero A.M."/>
            <person name="Banos A."/>
            <person name="Martinez-Bueno M."/>
        </authorList>
    </citation>
    <scope>NUCLEOTIDE SEQUENCE</scope>
    <source>
        <strain evidence="6">CM22</strain>
    </source>
</reference>
<feature type="domain" description="PAC" evidence="2">
    <location>
        <begin position="323"/>
        <end position="375"/>
    </location>
</feature>
<dbReference type="RefSeq" id="WP_322809099.1">
    <property type="nucleotide sequence ID" value="NZ_JAVBVO010000003.1"/>
</dbReference>
<dbReference type="PANTHER" id="PTHR44757">
    <property type="entry name" value="DIGUANYLATE CYCLASE DGCP"/>
    <property type="match status" value="1"/>
</dbReference>
<dbReference type="CDD" id="cd01949">
    <property type="entry name" value="GGDEF"/>
    <property type="match status" value="1"/>
</dbReference>
<dbReference type="NCBIfam" id="TIGR00254">
    <property type="entry name" value="GGDEF"/>
    <property type="match status" value="1"/>
</dbReference>
<dbReference type="NCBIfam" id="TIGR00229">
    <property type="entry name" value="sensory_box"/>
    <property type="match status" value="1"/>
</dbReference>
<feature type="transmembrane region" description="Helical" evidence="1">
    <location>
        <begin position="77"/>
        <end position="95"/>
    </location>
</feature>
<evidence type="ECO:0000259" key="3">
    <source>
        <dbReference type="PROSITE" id="PS50883"/>
    </source>
</evidence>
<keyword evidence="1" id="KW-0472">Membrane</keyword>
<dbReference type="InterPro" id="IPR013767">
    <property type="entry name" value="PAS_fold"/>
</dbReference>
<dbReference type="GO" id="GO:0016020">
    <property type="term" value="C:membrane"/>
    <property type="evidence" value="ECO:0007669"/>
    <property type="project" value="UniProtKB-UniRule"/>
</dbReference>
<feature type="transmembrane region" description="Helical" evidence="1">
    <location>
        <begin position="6"/>
        <end position="26"/>
    </location>
</feature>
<comment type="caution">
    <text evidence="6">The sequence shown here is derived from an EMBL/GenBank/DDBJ whole genome shotgun (WGS) entry which is preliminary data.</text>
</comment>
<dbReference type="EMBL" id="JAVBVO010000003">
    <property type="protein sequence ID" value="MDZ5759208.1"/>
    <property type="molecule type" value="Genomic_DNA"/>
</dbReference>
<protein>
    <submittedName>
        <fullName evidence="6">EAL domain-containing protein</fullName>
    </submittedName>
</protein>
<dbReference type="CDD" id="cd01948">
    <property type="entry name" value="EAL"/>
    <property type="match status" value="1"/>
</dbReference>
<feature type="transmembrane region" description="Helical" evidence="1">
    <location>
        <begin position="138"/>
        <end position="159"/>
    </location>
</feature>
<dbReference type="InterPro" id="IPR000700">
    <property type="entry name" value="PAS-assoc_C"/>
</dbReference>
<dbReference type="Gene3D" id="3.30.450.20">
    <property type="entry name" value="PAS domain"/>
    <property type="match status" value="1"/>
</dbReference>
<evidence type="ECO:0000313" key="6">
    <source>
        <dbReference type="EMBL" id="MDZ5759208.1"/>
    </source>
</evidence>
<dbReference type="SUPFAM" id="SSF141868">
    <property type="entry name" value="EAL domain-like"/>
    <property type="match status" value="1"/>
</dbReference>
<dbReference type="PROSITE" id="PS50883">
    <property type="entry name" value="EAL"/>
    <property type="match status" value="1"/>
</dbReference>
<dbReference type="Pfam" id="PF00989">
    <property type="entry name" value="PAS"/>
    <property type="match status" value="1"/>
</dbReference>
<feature type="domain" description="EAL" evidence="3">
    <location>
        <begin position="556"/>
        <end position="809"/>
    </location>
</feature>
<evidence type="ECO:0000256" key="1">
    <source>
        <dbReference type="PROSITE-ProRule" id="PRU00244"/>
    </source>
</evidence>
<dbReference type="InterPro" id="IPR035919">
    <property type="entry name" value="EAL_sf"/>
</dbReference>
<dbReference type="SMART" id="SM00052">
    <property type="entry name" value="EAL"/>
    <property type="match status" value="1"/>
</dbReference>
<feature type="transmembrane region" description="Helical" evidence="1">
    <location>
        <begin position="38"/>
        <end position="57"/>
    </location>
</feature>
<evidence type="ECO:0000259" key="4">
    <source>
        <dbReference type="PROSITE" id="PS50887"/>
    </source>
</evidence>
<dbReference type="InterPro" id="IPR000160">
    <property type="entry name" value="GGDEF_dom"/>
</dbReference>
<feature type="domain" description="MHYT" evidence="5">
    <location>
        <begin position="6"/>
        <end position="200"/>
    </location>
</feature>
<dbReference type="InterPro" id="IPR001633">
    <property type="entry name" value="EAL_dom"/>
</dbReference>
<dbReference type="AlphaFoldDB" id="A0AAW9KAH5"/>
<gene>
    <name evidence="6" type="ORF">RAK27_11105</name>
</gene>
<dbReference type="GO" id="GO:0006355">
    <property type="term" value="P:regulation of DNA-templated transcription"/>
    <property type="evidence" value="ECO:0007669"/>
    <property type="project" value="InterPro"/>
</dbReference>
<accession>A0AAW9KAH5</accession>
<dbReference type="InterPro" id="IPR000014">
    <property type="entry name" value="PAS"/>
</dbReference>
<dbReference type="Gene3D" id="3.30.70.270">
    <property type="match status" value="1"/>
</dbReference>
<dbReference type="SUPFAM" id="SSF55785">
    <property type="entry name" value="PYP-like sensor domain (PAS domain)"/>
    <property type="match status" value="1"/>
</dbReference>
<keyword evidence="1" id="KW-1133">Transmembrane helix</keyword>
<dbReference type="PROSITE" id="PS50887">
    <property type="entry name" value="GGDEF"/>
    <property type="match status" value="1"/>
</dbReference>
<keyword evidence="1" id="KW-0812">Transmembrane</keyword>
<feature type="transmembrane region" description="Helical" evidence="1">
    <location>
        <begin position="107"/>
        <end position="126"/>
    </location>
</feature>
<dbReference type="PROSITE" id="PS50924">
    <property type="entry name" value="MHYT"/>
    <property type="match status" value="1"/>
</dbReference>
<proteinExistence type="predicted"/>
<feature type="transmembrane region" description="Helical" evidence="1">
    <location>
        <begin position="215"/>
        <end position="241"/>
    </location>
</feature>
<dbReference type="Proteomes" id="UP001290462">
    <property type="component" value="Unassembled WGS sequence"/>
</dbReference>
<dbReference type="CDD" id="cd00130">
    <property type="entry name" value="PAS"/>
    <property type="match status" value="1"/>
</dbReference>
<dbReference type="Pfam" id="PF00563">
    <property type="entry name" value="EAL"/>
    <property type="match status" value="1"/>
</dbReference>
<dbReference type="InterPro" id="IPR052155">
    <property type="entry name" value="Biofilm_reg_signaling"/>
</dbReference>
<dbReference type="SUPFAM" id="SSF55073">
    <property type="entry name" value="Nucleotide cyclase"/>
    <property type="match status" value="1"/>
</dbReference>
<dbReference type="PANTHER" id="PTHR44757:SF2">
    <property type="entry name" value="BIOFILM ARCHITECTURE MAINTENANCE PROTEIN MBAA"/>
    <property type="match status" value="1"/>
</dbReference>
<feature type="domain" description="GGDEF" evidence="4">
    <location>
        <begin position="412"/>
        <end position="548"/>
    </location>
</feature>
<dbReference type="PROSITE" id="PS50113">
    <property type="entry name" value="PAC"/>
    <property type="match status" value="1"/>
</dbReference>